<comment type="caution">
    <text evidence="1">The sequence shown here is derived from an EMBL/GenBank/DDBJ whole genome shotgun (WGS) entry which is preliminary data.</text>
</comment>
<dbReference type="Proteomes" id="UP000266196">
    <property type="component" value="Unassembled WGS sequence"/>
</dbReference>
<dbReference type="EMBL" id="QUTE01017839">
    <property type="protein sequence ID" value="RHY91544.1"/>
    <property type="molecule type" value="Genomic_DNA"/>
</dbReference>
<evidence type="ECO:0000313" key="2">
    <source>
        <dbReference type="Proteomes" id="UP000266196"/>
    </source>
</evidence>
<proteinExistence type="predicted"/>
<reference evidence="1 2" key="1">
    <citation type="submission" date="2018-08" db="EMBL/GenBank/DDBJ databases">
        <title>Aphanomyces genome sequencing and annotation.</title>
        <authorList>
            <person name="Minardi D."/>
            <person name="Oidtmann B."/>
            <person name="Van Der Giezen M."/>
            <person name="Studholme D.J."/>
        </authorList>
    </citation>
    <scope>NUCLEOTIDE SEQUENCE [LARGE SCALE GENOMIC DNA]</scope>
    <source>
        <strain evidence="1 2">197901</strain>
    </source>
</reference>
<organism evidence="1 2">
    <name type="scientific">Aphanomyces astaci</name>
    <name type="common">Crayfish plague agent</name>
    <dbReference type="NCBI Taxonomy" id="112090"/>
    <lineage>
        <taxon>Eukaryota</taxon>
        <taxon>Sar</taxon>
        <taxon>Stramenopiles</taxon>
        <taxon>Oomycota</taxon>
        <taxon>Saprolegniomycetes</taxon>
        <taxon>Saprolegniales</taxon>
        <taxon>Verrucalvaceae</taxon>
        <taxon>Aphanomyces</taxon>
    </lineage>
</organism>
<protein>
    <submittedName>
        <fullName evidence="1">Uncharacterized protein</fullName>
    </submittedName>
</protein>
<evidence type="ECO:0000313" key="1">
    <source>
        <dbReference type="EMBL" id="RHY91544.1"/>
    </source>
</evidence>
<feature type="non-terminal residue" evidence="1">
    <location>
        <position position="1"/>
    </location>
</feature>
<gene>
    <name evidence="1" type="ORF">DYB31_008374</name>
</gene>
<sequence length="63" mass="6958">LPRRVVLVAGQSFPFALTALEEAFLVEGGLTQLFKRYKTDLFRAAMQPKTSNKSTCGAPVEAW</sequence>
<dbReference type="AlphaFoldDB" id="A0A397EPW6"/>
<dbReference type="VEuPathDB" id="FungiDB:H257_15671"/>
<name>A0A397EPW6_APHAT</name>
<accession>A0A397EPW6</accession>